<dbReference type="CDD" id="cd00161">
    <property type="entry name" value="beta-trefoil_Ricin-like"/>
    <property type="match status" value="1"/>
</dbReference>
<name>A0A562IFP2_MICOL</name>
<reference evidence="3 4" key="1">
    <citation type="submission" date="2019-07" db="EMBL/GenBank/DDBJ databases">
        <title>R&amp;d 2014.</title>
        <authorList>
            <person name="Klenk H.-P."/>
        </authorList>
    </citation>
    <scope>NUCLEOTIDE SEQUENCE [LARGE SCALE GENOMIC DNA]</scope>
    <source>
        <strain evidence="3 4">DSM 43868</strain>
    </source>
</reference>
<keyword evidence="3" id="KW-0430">Lectin</keyword>
<dbReference type="EMBL" id="VLKE01000001">
    <property type="protein sequence ID" value="TWH69712.1"/>
    <property type="molecule type" value="Genomic_DNA"/>
</dbReference>
<dbReference type="Pfam" id="PF14200">
    <property type="entry name" value="RicinB_lectin_2"/>
    <property type="match status" value="1"/>
</dbReference>
<accession>A0A562IFP2</accession>
<evidence type="ECO:0000259" key="2">
    <source>
        <dbReference type="Pfam" id="PF14200"/>
    </source>
</evidence>
<dbReference type="Proteomes" id="UP000319825">
    <property type="component" value="Unassembled WGS sequence"/>
</dbReference>
<organism evidence="3 4">
    <name type="scientific">Micromonospora olivasterospora</name>
    <dbReference type="NCBI Taxonomy" id="1880"/>
    <lineage>
        <taxon>Bacteria</taxon>
        <taxon>Bacillati</taxon>
        <taxon>Actinomycetota</taxon>
        <taxon>Actinomycetes</taxon>
        <taxon>Micromonosporales</taxon>
        <taxon>Micromonosporaceae</taxon>
        <taxon>Micromonospora</taxon>
    </lineage>
</organism>
<evidence type="ECO:0000313" key="3">
    <source>
        <dbReference type="EMBL" id="TWH69712.1"/>
    </source>
</evidence>
<dbReference type="InterPro" id="IPR000772">
    <property type="entry name" value="Ricin_B_lectin"/>
</dbReference>
<protein>
    <submittedName>
        <fullName evidence="3">Ricin-type beta-trefoil lectin protein</fullName>
    </submittedName>
</protein>
<feature type="domain" description="Ricin B lectin" evidence="2">
    <location>
        <begin position="61"/>
        <end position="137"/>
    </location>
</feature>
<gene>
    <name evidence="3" type="ORF">JD77_04726</name>
</gene>
<dbReference type="InterPro" id="IPR035992">
    <property type="entry name" value="Ricin_B-like_lectins"/>
</dbReference>
<dbReference type="PROSITE" id="PS50231">
    <property type="entry name" value="RICIN_B_LECTIN"/>
    <property type="match status" value="1"/>
</dbReference>
<sequence length="226" mass="24947">MVGRSGKRHLAREEGRTPTIPGRAGKRRPMKRVFGALATAVALVAASLTVIAPTPAYAATPIVEIVNYNSGLRADVMWASTSPLTGVFLWPNNSSPSQEFEMLDSGGGFFRLKARHSGQCLMLDWRVGTQNGTPIIQDPYCDAGYRRAEWYRQYITPPQPPCYCFPATYMIIRNRSTGRCLDAASGTGQPGQQAILQQWDCIVSGTEWNRWNQVWTINTLNAPPIG</sequence>
<evidence type="ECO:0000313" key="4">
    <source>
        <dbReference type="Proteomes" id="UP000319825"/>
    </source>
</evidence>
<dbReference type="Gene3D" id="2.80.10.50">
    <property type="match status" value="1"/>
</dbReference>
<evidence type="ECO:0000256" key="1">
    <source>
        <dbReference type="SAM" id="MobiDB-lite"/>
    </source>
</evidence>
<feature type="region of interest" description="Disordered" evidence="1">
    <location>
        <begin position="1"/>
        <end position="27"/>
    </location>
</feature>
<dbReference type="RefSeq" id="WP_344750687.1">
    <property type="nucleotide sequence ID" value="NZ_BAAATQ010000113.1"/>
</dbReference>
<dbReference type="AlphaFoldDB" id="A0A562IFP2"/>
<keyword evidence="4" id="KW-1185">Reference proteome</keyword>
<dbReference type="GO" id="GO:0030246">
    <property type="term" value="F:carbohydrate binding"/>
    <property type="evidence" value="ECO:0007669"/>
    <property type="project" value="UniProtKB-KW"/>
</dbReference>
<comment type="caution">
    <text evidence="3">The sequence shown here is derived from an EMBL/GenBank/DDBJ whole genome shotgun (WGS) entry which is preliminary data.</text>
</comment>
<proteinExistence type="predicted"/>
<dbReference type="SUPFAM" id="SSF50370">
    <property type="entry name" value="Ricin B-like lectins"/>
    <property type="match status" value="1"/>
</dbReference>
<feature type="compositionally biased region" description="Basic residues" evidence="1">
    <location>
        <begin position="1"/>
        <end position="10"/>
    </location>
</feature>